<dbReference type="AlphaFoldDB" id="A0A2T1GIE0"/>
<evidence type="ECO:0000313" key="2">
    <source>
        <dbReference type="Proteomes" id="UP000238937"/>
    </source>
</evidence>
<reference evidence="1 2" key="1">
    <citation type="submission" date="2018-03" db="EMBL/GenBank/DDBJ databases">
        <title>The ancient ancestry and fast evolution of plastids.</title>
        <authorList>
            <person name="Moore K.R."/>
            <person name="Magnabosco C."/>
            <person name="Momper L."/>
            <person name="Gold D.A."/>
            <person name="Bosak T."/>
            <person name="Fournier G.P."/>
        </authorList>
    </citation>
    <scope>NUCLEOTIDE SEQUENCE [LARGE SCALE GENOMIC DNA]</scope>
    <source>
        <strain evidence="1 2">CCALA 037</strain>
    </source>
</reference>
<sequence>MAGIIRLHIELVFYGSSLADVSEDNFILRVFLLSTSIADRSDRKMTNTRSFIHFLNKKSGLSNIRKYPRLLQEVGDIAVTVTQKF</sequence>
<proteinExistence type="predicted"/>
<organism evidence="1 2">
    <name type="scientific">Chamaesiphon polymorphus CCALA 037</name>
    <dbReference type="NCBI Taxonomy" id="2107692"/>
    <lineage>
        <taxon>Bacteria</taxon>
        <taxon>Bacillati</taxon>
        <taxon>Cyanobacteriota</taxon>
        <taxon>Cyanophyceae</taxon>
        <taxon>Gomontiellales</taxon>
        <taxon>Chamaesiphonaceae</taxon>
        <taxon>Chamaesiphon</taxon>
    </lineage>
</organism>
<dbReference type="EMBL" id="PVWO01000074">
    <property type="protein sequence ID" value="PSB57487.1"/>
    <property type="molecule type" value="Genomic_DNA"/>
</dbReference>
<dbReference type="Proteomes" id="UP000238937">
    <property type="component" value="Unassembled WGS sequence"/>
</dbReference>
<keyword evidence="2" id="KW-1185">Reference proteome</keyword>
<gene>
    <name evidence="1" type="ORF">C7B77_08210</name>
</gene>
<name>A0A2T1GIE0_9CYAN</name>
<evidence type="ECO:0000313" key="1">
    <source>
        <dbReference type="EMBL" id="PSB57487.1"/>
    </source>
</evidence>
<accession>A0A2T1GIE0</accession>
<comment type="caution">
    <text evidence="1">The sequence shown here is derived from an EMBL/GenBank/DDBJ whole genome shotgun (WGS) entry which is preliminary data.</text>
</comment>
<protein>
    <submittedName>
        <fullName evidence="1">Uncharacterized protein</fullName>
    </submittedName>
</protein>